<name>A0A0R3Q8D4_9BILA</name>
<proteinExistence type="predicted"/>
<keyword evidence="1" id="KW-0812">Transmembrane</keyword>
<keyword evidence="1" id="KW-1133">Transmembrane helix</keyword>
<dbReference type="WBParaSite" id="BTMF_0000259201-mRNA-1">
    <property type="protein sequence ID" value="BTMF_0000259201-mRNA-1"/>
    <property type="gene ID" value="BTMF_0000259201"/>
</dbReference>
<accession>A0A0R3Q8D4</accession>
<sequence length="142" mass="16587">MLVLPIEIMMNVMTQCLLRLLKSVENILHIKFSNYHPSIHKVSKSDLKMIGFNCDIFFKQILQIYEYTLEKFQPPVPFQWGTGYYVVGGERLLINDHQDHKLCPFLSSYLLRVFIQQTVLTNSFCTVFPFLVCFICVLANCI</sequence>
<reference evidence="2" key="1">
    <citation type="submission" date="2017-02" db="UniProtKB">
        <authorList>
            <consortium name="WormBaseParasite"/>
        </authorList>
    </citation>
    <scope>IDENTIFICATION</scope>
</reference>
<protein>
    <submittedName>
        <fullName evidence="2">Dynein light chain</fullName>
    </submittedName>
</protein>
<keyword evidence="1" id="KW-0472">Membrane</keyword>
<evidence type="ECO:0000313" key="2">
    <source>
        <dbReference type="WBParaSite" id="BTMF_0000259201-mRNA-1"/>
    </source>
</evidence>
<feature type="transmembrane region" description="Helical" evidence="1">
    <location>
        <begin position="119"/>
        <end position="140"/>
    </location>
</feature>
<evidence type="ECO:0000256" key="1">
    <source>
        <dbReference type="SAM" id="Phobius"/>
    </source>
</evidence>
<organism evidence="2">
    <name type="scientific">Brugia timori</name>
    <dbReference type="NCBI Taxonomy" id="42155"/>
    <lineage>
        <taxon>Eukaryota</taxon>
        <taxon>Metazoa</taxon>
        <taxon>Ecdysozoa</taxon>
        <taxon>Nematoda</taxon>
        <taxon>Chromadorea</taxon>
        <taxon>Rhabditida</taxon>
        <taxon>Spirurina</taxon>
        <taxon>Spiruromorpha</taxon>
        <taxon>Filarioidea</taxon>
        <taxon>Onchocercidae</taxon>
        <taxon>Brugia</taxon>
    </lineage>
</organism>
<dbReference type="AlphaFoldDB" id="A0A0R3Q8D4"/>